<evidence type="ECO:0000313" key="3">
    <source>
        <dbReference type="Proteomes" id="UP000799757"/>
    </source>
</evidence>
<dbReference type="Proteomes" id="UP000799757">
    <property type="component" value="Unassembled WGS sequence"/>
</dbReference>
<evidence type="ECO:0000313" key="2">
    <source>
        <dbReference type="EMBL" id="KAF2787201.1"/>
    </source>
</evidence>
<gene>
    <name evidence="2" type="ORF">K505DRAFT_343147</name>
</gene>
<evidence type="ECO:0000256" key="1">
    <source>
        <dbReference type="SAM" id="MobiDB-lite"/>
    </source>
</evidence>
<organism evidence="2 3">
    <name type="scientific">Melanomma pulvis-pyrius CBS 109.77</name>
    <dbReference type="NCBI Taxonomy" id="1314802"/>
    <lineage>
        <taxon>Eukaryota</taxon>
        <taxon>Fungi</taxon>
        <taxon>Dikarya</taxon>
        <taxon>Ascomycota</taxon>
        <taxon>Pezizomycotina</taxon>
        <taxon>Dothideomycetes</taxon>
        <taxon>Pleosporomycetidae</taxon>
        <taxon>Pleosporales</taxon>
        <taxon>Melanommataceae</taxon>
        <taxon>Melanomma</taxon>
    </lineage>
</organism>
<accession>A0A6A6WTK2</accession>
<name>A0A6A6WTK2_9PLEO</name>
<proteinExistence type="predicted"/>
<dbReference type="AlphaFoldDB" id="A0A6A6WTK2"/>
<dbReference type="EMBL" id="MU002349">
    <property type="protein sequence ID" value="KAF2787201.1"/>
    <property type="molecule type" value="Genomic_DNA"/>
</dbReference>
<keyword evidence="3" id="KW-1185">Reference proteome</keyword>
<sequence length="178" mass="19123">MHMAAPRQPHGVGGRSRAVWDDCGLTVTRHRPPQPATPTARSNPQTLLARIPTPGWKRQHRLVDTSITRNPRGGGFAMQPKRRCTPAPCCRPASAIDSGWRSMSLFGGCGNEPGPVRGLALVASCWKTRVSQKGSVDARFIDACMHDLPPNRTAHDAAPTLASLQQDRRAASGSDASC</sequence>
<protein>
    <submittedName>
        <fullName evidence="2">Uncharacterized protein</fullName>
    </submittedName>
</protein>
<reference evidence="2" key="1">
    <citation type="journal article" date="2020" name="Stud. Mycol.">
        <title>101 Dothideomycetes genomes: a test case for predicting lifestyles and emergence of pathogens.</title>
        <authorList>
            <person name="Haridas S."/>
            <person name="Albert R."/>
            <person name="Binder M."/>
            <person name="Bloem J."/>
            <person name="Labutti K."/>
            <person name="Salamov A."/>
            <person name="Andreopoulos B."/>
            <person name="Baker S."/>
            <person name="Barry K."/>
            <person name="Bills G."/>
            <person name="Bluhm B."/>
            <person name="Cannon C."/>
            <person name="Castanera R."/>
            <person name="Culley D."/>
            <person name="Daum C."/>
            <person name="Ezra D."/>
            <person name="Gonzalez J."/>
            <person name="Henrissat B."/>
            <person name="Kuo A."/>
            <person name="Liang C."/>
            <person name="Lipzen A."/>
            <person name="Lutzoni F."/>
            <person name="Magnuson J."/>
            <person name="Mondo S."/>
            <person name="Nolan M."/>
            <person name="Ohm R."/>
            <person name="Pangilinan J."/>
            <person name="Park H.-J."/>
            <person name="Ramirez L."/>
            <person name="Alfaro M."/>
            <person name="Sun H."/>
            <person name="Tritt A."/>
            <person name="Yoshinaga Y."/>
            <person name="Zwiers L.-H."/>
            <person name="Turgeon B."/>
            <person name="Goodwin S."/>
            <person name="Spatafora J."/>
            <person name="Crous P."/>
            <person name="Grigoriev I."/>
        </authorList>
    </citation>
    <scope>NUCLEOTIDE SEQUENCE</scope>
    <source>
        <strain evidence="2">CBS 109.77</strain>
    </source>
</reference>
<feature type="region of interest" description="Disordered" evidence="1">
    <location>
        <begin position="155"/>
        <end position="178"/>
    </location>
</feature>